<dbReference type="GO" id="GO:0000795">
    <property type="term" value="C:synaptonemal complex"/>
    <property type="evidence" value="ECO:0007669"/>
    <property type="project" value="InterPro"/>
</dbReference>
<dbReference type="AlphaFoldDB" id="A0A7M7P0J0"/>
<accession>A0A7M7P0J0</accession>
<feature type="coiled-coil region" evidence="1">
    <location>
        <begin position="150"/>
        <end position="665"/>
    </location>
</feature>
<dbReference type="OMA" id="KHKDQYD"/>
<dbReference type="InParanoid" id="A0A7M7P0J0"/>
<sequence length="1047" mass="120260">MMQQQRQEQEHHADKQPFFMPTTSQSQNRQDSFFMNIERDQQASTSSAASLFTDNATTQSLAGTEGSMHFTKGQSFQTQPLQASEQFLQNTSEMTKEFQTSLAQHENETLEIQNQDKMNALHSRLHQEADKIRRWKVQMEIDVRQKERGLSDAQQTIESQRKSLLELQLQNENLSVRLQEEIENRIDISQKIVSTREMCNLVKGYAGKLEGKLMEGEQVKEELQDNAQKQLGDMNILEMKFQELSLAQCNQVNELKSELQRQKIKLAEAEDTMEAKISGIEKECEELQSVCEKKDQTISDLQDDIKKTSRQIAVLQQEKECLHESLSQANEEVEANQQLLSKIKSELKETTNHKNKLQTQQAELEKELQGLKEDAEISKKQIDQDKNTVDSLEADIKSKEDAVAELDKKVTDLTEEKKQLENKIEDQNKILLKKEGDMTSLKAELKEVLEREKVSYDKLDSMRKDLQLESSENAKLVEVIEHTRKDKQTLEQELIVYKQEAEDLNAKIKILEDDMKVEKTNVQTALNAKDALEKAKDDLQTQQEKHSEDINKLLEEEKKQKQELSEELEQLKTEKCNLEDKNKSLHGQTGGKTKQIKDLNQEIKTLKGKLTTMTKQKTSKEEGMADLEKDLKAAQTDMEALKKEMAELTDQKEEAEKKEKLATGAQVEQQQTFEQVMDTYKIDYDKIVVEKCNIIDDLKKKLSEQTTTKKDEEKKRKTLEDEISDLKKTMEDVDSAKKTLEEGSDKKEKKITLLEKQLKEKDAEISKLQADASQVEEKLAEAEKAAKSEKKRRSPSPKPQENTAKIGPRTPHTPTIHNKLQDNRKTPRTPVNRCQTADDTASKNMRTPMSVKAVTPRTTPQRSILKQTNSVRLKRNVAFAQENQMEEEDDGGSDSSTSQLMEFELEEVEQRLKHTNTDRRVPSRAVTPMRIRPSPQVSQMPSSQGPVQRSLTVTNVKMMDESSAQKENQLYSELYPEVEADKLDKKQKQTSQSTKNARKTPKRAYKIKGWGDSPRGRKKKKDAPAAKETKENNLSWFENDAVYGFFD</sequence>
<evidence type="ECO:0000256" key="1">
    <source>
        <dbReference type="SAM" id="Coils"/>
    </source>
</evidence>
<feature type="compositionally biased region" description="Basic and acidic residues" evidence="2">
    <location>
        <begin position="775"/>
        <end position="788"/>
    </location>
</feature>
<dbReference type="GeneID" id="105444710"/>
<dbReference type="CTD" id="6847"/>
<proteinExistence type="predicted"/>
<name>A0A7M7P0J0_STRPU</name>
<protein>
    <submittedName>
        <fullName evidence="3">Uncharacterized protein</fullName>
    </submittedName>
</protein>
<keyword evidence="4" id="KW-1185">Reference proteome</keyword>
<dbReference type="InterPro" id="IPR008827">
    <property type="entry name" value="SYCP1"/>
</dbReference>
<evidence type="ECO:0000256" key="2">
    <source>
        <dbReference type="SAM" id="MobiDB-lite"/>
    </source>
</evidence>
<feature type="region of interest" description="Disordered" evidence="2">
    <location>
        <begin position="977"/>
        <end position="1033"/>
    </location>
</feature>
<keyword evidence="1" id="KW-0175">Coiled coil</keyword>
<dbReference type="KEGG" id="spu:105444710"/>
<feature type="region of interest" description="Disordered" evidence="2">
    <location>
        <begin position="767"/>
        <end position="861"/>
    </location>
</feature>
<evidence type="ECO:0000313" key="3">
    <source>
        <dbReference type="EnsemblMetazoa" id="XP_030844429"/>
    </source>
</evidence>
<dbReference type="Proteomes" id="UP000007110">
    <property type="component" value="Unassembled WGS sequence"/>
</dbReference>
<dbReference type="EnsemblMetazoa" id="XM_030988569">
    <property type="protein sequence ID" value="XP_030844429"/>
    <property type="gene ID" value="LOC105444710"/>
</dbReference>
<dbReference type="GO" id="GO:0007130">
    <property type="term" value="P:synaptonemal complex assembly"/>
    <property type="evidence" value="ECO:0007669"/>
    <property type="project" value="InterPro"/>
</dbReference>
<dbReference type="RefSeq" id="XP_030844429.1">
    <property type="nucleotide sequence ID" value="XM_030988569.1"/>
</dbReference>
<feature type="compositionally biased region" description="Polar residues" evidence="2">
    <location>
        <begin position="832"/>
        <end position="847"/>
    </location>
</feature>
<dbReference type="OrthoDB" id="10064612at2759"/>
<feature type="compositionally biased region" description="Polar residues" evidence="2">
    <location>
        <begin position="21"/>
        <end position="33"/>
    </location>
</feature>
<feature type="region of interest" description="Disordered" evidence="2">
    <location>
        <begin position="1"/>
        <end position="48"/>
    </location>
</feature>
<dbReference type="PANTHER" id="PTHR46918">
    <property type="entry name" value="SYNAPTONEMAL COMPLEX PROTEIN 1"/>
    <property type="match status" value="1"/>
</dbReference>
<dbReference type="PANTHER" id="PTHR46918:SF1">
    <property type="entry name" value="SYNAPTONEMAL COMPLEX PROTEIN 1"/>
    <property type="match status" value="1"/>
</dbReference>
<dbReference type="Gene3D" id="1.10.287.1490">
    <property type="match status" value="1"/>
</dbReference>
<feature type="region of interest" description="Disordered" evidence="2">
    <location>
        <begin position="700"/>
        <end position="750"/>
    </location>
</feature>
<reference evidence="3" key="2">
    <citation type="submission" date="2021-01" db="UniProtKB">
        <authorList>
            <consortium name="EnsemblMetazoa"/>
        </authorList>
    </citation>
    <scope>IDENTIFICATION</scope>
</reference>
<dbReference type="Pfam" id="PF05483">
    <property type="entry name" value="SCP-1"/>
    <property type="match status" value="1"/>
</dbReference>
<evidence type="ECO:0000313" key="4">
    <source>
        <dbReference type="Proteomes" id="UP000007110"/>
    </source>
</evidence>
<reference evidence="4" key="1">
    <citation type="submission" date="2015-02" db="EMBL/GenBank/DDBJ databases">
        <title>Genome sequencing for Strongylocentrotus purpuratus.</title>
        <authorList>
            <person name="Murali S."/>
            <person name="Liu Y."/>
            <person name="Vee V."/>
            <person name="English A."/>
            <person name="Wang M."/>
            <person name="Skinner E."/>
            <person name="Han Y."/>
            <person name="Muzny D.M."/>
            <person name="Worley K.C."/>
            <person name="Gibbs R.A."/>
        </authorList>
    </citation>
    <scope>NUCLEOTIDE SEQUENCE</scope>
</reference>
<feature type="compositionally biased region" description="Basic and acidic residues" evidence="2">
    <location>
        <begin position="1022"/>
        <end position="1031"/>
    </location>
</feature>
<organism evidence="3 4">
    <name type="scientific">Strongylocentrotus purpuratus</name>
    <name type="common">Purple sea urchin</name>
    <dbReference type="NCBI Taxonomy" id="7668"/>
    <lineage>
        <taxon>Eukaryota</taxon>
        <taxon>Metazoa</taxon>
        <taxon>Echinodermata</taxon>
        <taxon>Eleutherozoa</taxon>
        <taxon>Echinozoa</taxon>
        <taxon>Echinoidea</taxon>
        <taxon>Euechinoidea</taxon>
        <taxon>Echinacea</taxon>
        <taxon>Camarodonta</taxon>
        <taxon>Echinidea</taxon>
        <taxon>Strongylocentrotidae</taxon>
        <taxon>Strongylocentrotus</taxon>
    </lineage>
</organism>
<feature type="compositionally biased region" description="Basic residues" evidence="2">
    <location>
        <begin position="996"/>
        <end position="1006"/>
    </location>
</feature>